<dbReference type="EMBL" id="JBEWLY010000001">
    <property type="protein sequence ID" value="MET1753872.1"/>
    <property type="molecule type" value="Genomic_DNA"/>
</dbReference>
<dbReference type="SUPFAM" id="SSF53850">
    <property type="entry name" value="Periplasmic binding protein-like II"/>
    <property type="match status" value="1"/>
</dbReference>
<evidence type="ECO:0000256" key="2">
    <source>
        <dbReference type="ARBA" id="ARBA00023015"/>
    </source>
</evidence>
<dbReference type="Pfam" id="PF03466">
    <property type="entry name" value="LysR_substrate"/>
    <property type="match status" value="1"/>
</dbReference>
<evidence type="ECO:0000313" key="6">
    <source>
        <dbReference type="EMBL" id="MET1753872.1"/>
    </source>
</evidence>
<dbReference type="RefSeq" id="WP_353982284.1">
    <property type="nucleotide sequence ID" value="NZ_JBEWLY010000001.1"/>
</dbReference>
<feature type="domain" description="HTH lysR-type" evidence="5">
    <location>
        <begin position="2"/>
        <end position="59"/>
    </location>
</feature>
<keyword evidence="2" id="KW-0805">Transcription regulation</keyword>
<keyword evidence="4" id="KW-0804">Transcription</keyword>
<dbReference type="InterPro" id="IPR036390">
    <property type="entry name" value="WH_DNA-bd_sf"/>
</dbReference>
<evidence type="ECO:0000259" key="5">
    <source>
        <dbReference type="PROSITE" id="PS50931"/>
    </source>
</evidence>
<evidence type="ECO:0000256" key="3">
    <source>
        <dbReference type="ARBA" id="ARBA00023125"/>
    </source>
</evidence>
<evidence type="ECO:0000256" key="1">
    <source>
        <dbReference type="ARBA" id="ARBA00009437"/>
    </source>
</evidence>
<proteinExistence type="inferred from homology"/>
<organism evidence="6 7">
    <name type="scientific">Novosphingobium kalidii</name>
    <dbReference type="NCBI Taxonomy" id="3230299"/>
    <lineage>
        <taxon>Bacteria</taxon>
        <taxon>Pseudomonadati</taxon>
        <taxon>Pseudomonadota</taxon>
        <taxon>Alphaproteobacteria</taxon>
        <taxon>Sphingomonadales</taxon>
        <taxon>Sphingomonadaceae</taxon>
        <taxon>Novosphingobium</taxon>
    </lineage>
</organism>
<sequence>MVDLRQLRQFIAVAEELHFHRAAARLNMSQPPLTMAIRKLEEEIGIELIERGNRTLGLTAAGCVFLEEARQTLLQAERSVSAARETAAGRTGLVRLGYIGSSLYGRLPDAIRTFRETHPEVRLELLEATTAQQVERIREGGMDIGLVIPSVPDAGDLSFQPFDTDRLCIALPHSHPLAGIKKISLSDLANENFVLWPAVEGRSFHVQVIRLCADAGFVPMVVQEAHGMHAVLSLVAVEVGISIVPESMTGFRNDRIVYRSIAGDDASFDLSFCFREPVSNPALAQFLKTTARPQHRSRSAAGRTGGN</sequence>
<gene>
    <name evidence="6" type="ORF">ABVV53_00085</name>
</gene>
<evidence type="ECO:0000256" key="4">
    <source>
        <dbReference type="ARBA" id="ARBA00023163"/>
    </source>
</evidence>
<name>A0ABV2CW94_9SPHN</name>
<protein>
    <submittedName>
        <fullName evidence="6">LysR family transcriptional regulator</fullName>
    </submittedName>
</protein>
<dbReference type="Proteomes" id="UP001548713">
    <property type="component" value="Unassembled WGS sequence"/>
</dbReference>
<dbReference type="InterPro" id="IPR036388">
    <property type="entry name" value="WH-like_DNA-bd_sf"/>
</dbReference>
<dbReference type="PROSITE" id="PS50931">
    <property type="entry name" value="HTH_LYSR"/>
    <property type="match status" value="1"/>
</dbReference>
<dbReference type="Gene3D" id="1.10.10.10">
    <property type="entry name" value="Winged helix-like DNA-binding domain superfamily/Winged helix DNA-binding domain"/>
    <property type="match status" value="1"/>
</dbReference>
<dbReference type="PANTHER" id="PTHR30346">
    <property type="entry name" value="TRANSCRIPTIONAL DUAL REGULATOR HCAR-RELATED"/>
    <property type="match status" value="1"/>
</dbReference>
<keyword evidence="3" id="KW-0238">DNA-binding</keyword>
<dbReference type="PRINTS" id="PR00039">
    <property type="entry name" value="HTHLYSR"/>
</dbReference>
<keyword evidence="7" id="KW-1185">Reference proteome</keyword>
<evidence type="ECO:0000313" key="7">
    <source>
        <dbReference type="Proteomes" id="UP001548713"/>
    </source>
</evidence>
<dbReference type="Pfam" id="PF00126">
    <property type="entry name" value="HTH_1"/>
    <property type="match status" value="1"/>
</dbReference>
<dbReference type="InterPro" id="IPR005119">
    <property type="entry name" value="LysR_subst-bd"/>
</dbReference>
<accession>A0ABV2CW94</accession>
<comment type="caution">
    <text evidence="6">The sequence shown here is derived from an EMBL/GenBank/DDBJ whole genome shotgun (WGS) entry which is preliminary data.</text>
</comment>
<dbReference type="InterPro" id="IPR000847">
    <property type="entry name" value="LysR_HTH_N"/>
</dbReference>
<dbReference type="CDD" id="cd08414">
    <property type="entry name" value="PBP2_LTTR_aromatics_like"/>
    <property type="match status" value="1"/>
</dbReference>
<reference evidence="6 7" key="1">
    <citation type="submission" date="2024-07" db="EMBL/GenBank/DDBJ databases">
        <title>Novosphingobium kalidii RD2P27.</title>
        <authorList>
            <person name="Sun J.-Q."/>
        </authorList>
    </citation>
    <scope>NUCLEOTIDE SEQUENCE [LARGE SCALE GENOMIC DNA]</scope>
    <source>
        <strain evidence="6 7">RD2P27</strain>
    </source>
</reference>
<dbReference type="SUPFAM" id="SSF46785">
    <property type="entry name" value="Winged helix' DNA-binding domain"/>
    <property type="match status" value="1"/>
</dbReference>
<dbReference type="Gene3D" id="3.40.190.10">
    <property type="entry name" value="Periplasmic binding protein-like II"/>
    <property type="match status" value="2"/>
</dbReference>
<comment type="similarity">
    <text evidence="1">Belongs to the LysR transcriptional regulatory family.</text>
</comment>
<dbReference type="PANTHER" id="PTHR30346:SF0">
    <property type="entry name" value="HCA OPERON TRANSCRIPTIONAL ACTIVATOR HCAR"/>
    <property type="match status" value="1"/>
</dbReference>